<feature type="non-terminal residue" evidence="1">
    <location>
        <position position="1"/>
    </location>
</feature>
<dbReference type="EMBL" id="LAZR01041651">
    <property type="protein sequence ID" value="KKL11448.1"/>
    <property type="molecule type" value="Genomic_DNA"/>
</dbReference>
<name>A0A0F9DHH0_9ZZZZ</name>
<sequence length="92" mass="10732">NILGVDLPLIFDSPFGNLDAETRELISEQLPPIFKGRQIIFLEKRVNLIGSRIEDGNLRELYPRLKKFIDYEFHLKNPTFINAQIKEGDQDF</sequence>
<proteinExistence type="predicted"/>
<evidence type="ECO:0000313" key="1">
    <source>
        <dbReference type="EMBL" id="KKL11448.1"/>
    </source>
</evidence>
<protein>
    <submittedName>
        <fullName evidence="1">Uncharacterized protein</fullName>
    </submittedName>
</protein>
<comment type="caution">
    <text evidence="1">The sequence shown here is derived from an EMBL/GenBank/DDBJ whole genome shotgun (WGS) entry which is preliminary data.</text>
</comment>
<accession>A0A0F9DHH0</accession>
<dbReference type="AlphaFoldDB" id="A0A0F9DHH0"/>
<organism evidence="1">
    <name type="scientific">marine sediment metagenome</name>
    <dbReference type="NCBI Taxonomy" id="412755"/>
    <lineage>
        <taxon>unclassified sequences</taxon>
        <taxon>metagenomes</taxon>
        <taxon>ecological metagenomes</taxon>
    </lineage>
</organism>
<reference evidence="1" key="1">
    <citation type="journal article" date="2015" name="Nature">
        <title>Complex archaea that bridge the gap between prokaryotes and eukaryotes.</title>
        <authorList>
            <person name="Spang A."/>
            <person name="Saw J.H."/>
            <person name="Jorgensen S.L."/>
            <person name="Zaremba-Niedzwiedzka K."/>
            <person name="Martijn J."/>
            <person name="Lind A.E."/>
            <person name="van Eijk R."/>
            <person name="Schleper C."/>
            <person name="Guy L."/>
            <person name="Ettema T.J."/>
        </authorList>
    </citation>
    <scope>NUCLEOTIDE SEQUENCE</scope>
</reference>
<gene>
    <name evidence="1" type="ORF">LCGC14_2545750</name>
</gene>